<evidence type="ECO:0000313" key="2">
    <source>
        <dbReference type="Proteomes" id="UP000183208"/>
    </source>
</evidence>
<gene>
    <name evidence="1" type="ORF">SAMN05444171_7450</name>
</gene>
<organism evidence="1 2">
    <name type="scientific">Bradyrhizobium lablabi</name>
    <dbReference type="NCBI Taxonomy" id="722472"/>
    <lineage>
        <taxon>Bacteria</taxon>
        <taxon>Pseudomonadati</taxon>
        <taxon>Pseudomonadota</taxon>
        <taxon>Alphaproteobacteria</taxon>
        <taxon>Hyphomicrobiales</taxon>
        <taxon>Nitrobacteraceae</taxon>
        <taxon>Bradyrhizobium</taxon>
    </lineage>
</organism>
<sequence length="130" mass="14581">MTVHNHAVVWVDHRTAKIFYLGLDTADERKIDAKLDNEHLHHKANTIGSGKTHDDSTFFPRIDEALSHCEAVLLVGPGNEKTLLLKHLQEAGGSHKGRDLHAEPIDHPSDREIVALGRRHFHLGEAVREN</sequence>
<evidence type="ECO:0008006" key="3">
    <source>
        <dbReference type="Google" id="ProtNLM"/>
    </source>
</evidence>
<dbReference type="EMBL" id="FNTI01000001">
    <property type="protein sequence ID" value="SEE43025.1"/>
    <property type="molecule type" value="Genomic_DNA"/>
</dbReference>
<protein>
    <recommendedName>
        <fullName evidence="3">Translational machinery protein</fullName>
    </recommendedName>
</protein>
<evidence type="ECO:0000313" key="1">
    <source>
        <dbReference type="EMBL" id="SEE43025.1"/>
    </source>
</evidence>
<proteinExistence type="predicted"/>
<dbReference type="OrthoDB" id="7173112at2"/>
<dbReference type="RefSeq" id="WP_074829683.1">
    <property type="nucleotide sequence ID" value="NZ_FNTI01000001.1"/>
</dbReference>
<accession>A0A1H5IS44</accession>
<dbReference type="AlphaFoldDB" id="A0A1H5IS44"/>
<dbReference type="Proteomes" id="UP000183208">
    <property type="component" value="Unassembled WGS sequence"/>
</dbReference>
<dbReference type="SUPFAM" id="SSF53137">
    <property type="entry name" value="Translational machinery components"/>
    <property type="match status" value="1"/>
</dbReference>
<reference evidence="1 2" key="1">
    <citation type="submission" date="2016-10" db="EMBL/GenBank/DDBJ databases">
        <authorList>
            <person name="de Groot N.N."/>
        </authorList>
    </citation>
    <scope>NUCLEOTIDE SEQUENCE [LARGE SCALE GENOMIC DNA]</scope>
    <source>
        <strain evidence="1 2">GAS522</strain>
    </source>
</reference>
<name>A0A1H5IS44_9BRAD</name>